<accession>A0ABW5QFV9</accession>
<keyword evidence="2" id="KW-0732">Signal</keyword>
<feature type="transmembrane region" description="Helical" evidence="1">
    <location>
        <begin position="96"/>
        <end position="117"/>
    </location>
</feature>
<keyword evidence="1" id="KW-1133">Transmembrane helix</keyword>
<reference evidence="4" key="1">
    <citation type="journal article" date="2019" name="Int. J. Syst. Evol. Microbiol.">
        <title>The Global Catalogue of Microorganisms (GCM) 10K type strain sequencing project: providing services to taxonomists for standard genome sequencing and annotation.</title>
        <authorList>
            <consortium name="The Broad Institute Genomics Platform"/>
            <consortium name="The Broad Institute Genome Sequencing Center for Infectious Disease"/>
            <person name="Wu L."/>
            <person name="Ma J."/>
        </authorList>
    </citation>
    <scope>NUCLEOTIDE SEQUENCE [LARGE SCALE GENOMIC DNA]</scope>
    <source>
        <strain evidence="4">CCM 7427</strain>
    </source>
</reference>
<evidence type="ECO:0000313" key="4">
    <source>
        <dbReference type="Proteomes" id="UP001597521"/>
    </source>
</evidence>
<feature type="transmembrane region" description="Helical" evidence="1">
    <location>
        <begin position="64"/>
        <end position="84"/>
    </location>
</feature>
<proteinExistence type="predicted"/>
<organism evidence="3 4">
    <name type="scientific">Devosia albogilva</name>
    <dbReference type="NCBI Taxonomy" id="429726"/>
    <lineage>
        <taxon>Bacteria</taxon>
        <taxon>Pseudomonadati</taxon>
        <taxon>Pseudomonadota</taxon>
        <taxon>Alphaproteobacteria</taxon>
        <taxon>Hyphomicrobiales</taxon>
        <taxon>Devosiaceae</taxon>
        <taxon>Devosia</taxon>
    </lineage>
</organism>
<evidence type="ECO:0000256" key="1">
    <source>
        <dbReference type="SAM" id="Phobius"/>
    </source>
</evidence>
<comment type="caution">
    <text evidence="3">The sequence shown here is derived from an EMBL/GenBank/DDBJ whole genome shotgun (WGS) entry which is preliminary data.</text>
</comment>
<feature type="transmembrane region" description="Helical" evidence="1">
    <location>
        <begin position="35"/>
        <end position="57"/>
    </location>
</feature>
<evidence type="ECO:0000313" key="3">
    <source>
        <dbReference type="EMBL" id="MFD2646645.1"/>
    </source>
</evidence>
<dbReference type="Proteomes" id="UP001597521">
    <property type="component" value="Unassembled WGS sequence"/>
</dbReference>
<protein>
    <submittedName>
        <fullName evidence="3">DUF423 domain-containing protein</fullName>
    </submittedName>
</protein>
<dbReference type="Pfam" id="PF04241">
    <property type="entry name" value="DUF423"/>
    <property type="match status" value="1"/>
</dbReference>
<feature type="signal peptide" evidence="2">
    <location>
        <begin position="1"/>
        <end position="25"/>
    </location>
</feature>
<keyword evidence="4" id="KW-1185">Reference proteome</keyword>
<evidence type="ECO:0000256" key="2">
    <source>
        <dbReference type="SAM" id="SignalP"/>
    </source>
</evidence>
<dbReference type="RefSeq" id="WP_386831432.1">
    <property type="nucleotide sequence ID" value="NZ_JBHUNP010000001.1"/>
</dbReference>
<keyword evidence="1" id="KW-0812">Transmembrane</keyword>
<name>A0ABW5QFV9_9HYPH</name>
<sequence length="124" mass="12399">MRELLFGRGLVAIAGLLGAAGVASAAGASHGEAGRLLGSIATIALAHAPVLLVLGLLSPRGRALRSGAVVLAAGTLLFVVDLATRQWMGQGLFPGAAPIGGGLMVLGWLAVALAAVFRTSFNFR</sequence>
<feature type="chain" id="PRO_5045183273" evidence="2">
    <location>
        <begin position="26"/>
        <end position="124"/>
    </location>
</feature>
<dbReference type="EMBL" id="JBHUNP010000001">
    <property type="protein sequence ID" value="MFD2646645.1"/>
    <property type="molecule type" value="Genomic_DNA"/>
</dbReference>
<gene>
    <name evidence="3" type="ORF">ACFSX5_02425</name>
</gene>
<keyword evidence="1" id="KW-0472">Membrane</keyword>
<dbReference type="InterPro" id="IPR006696">
    <property type="entry name" value="DUF423"/>
</dbReference>